<evidence type="ECO:0000256" key="1">
    <source>
        <dbReference type="SAM" id="Coils"/>
    </source>
</evidence>
<feature type="compositionally biased region" description="Acidic residues" evidence="2">
    <location>
        <begin position="1071"/>
        <end position="1089"/>
    </location>
</feature>
<accession>A0A5M9K7G0</accession>
<feature type="region of interest" description="Disordered" evidence="2">
    <location>
        <begin position="248"/>
        <end position="276"/>
    </location>
</feature>
<keyword evidence="3" id="KW-0472">Membrane</keyword>
<evidence type="ECO:0000256" key="2">
    <source>
        <dbReference type="SAM" id="MobiDB-lite"/>
    </source>
</evidence>
<sequence length="2397" mass="266305">MGITDTIQTLSAAFSFGILLQAATGALLIYFKGHVSTILKDGRRLVLVLFLLFSVLWAQIDFVQLLIPTTGTGVCQAALIFTTGFDQLARVALEQFLLWSIGHGTKITAIRAILQGLLAIRLIGGGVLVGITRPQFSPTCVAETSILPVAIVVLVMDFIIVGALLVQASSLGMFGDRREDRKAQSRALLLVIAGFTVWTMTSVPLILGIPSISLIIRTVVPANGLLVLVGVITVFPVDLLSPKKEDSVTAGARSPFSTSPLAPSRGMFQNVNPSSTPVQRDIRGFTKVADAGDSRMARDASGYQAPGGFVSTNFPASSLASGEGALIQANERSFNTSTPTSVLGKRPKVSVRGLTISKPMVNDETDPDTPFAKIATIDLKTAVQNDRERREIASKKPSFNTPRAAPFRPRVSPLDTRIENNIFAGRGGQDQSNELMATSGLSTSTSISPARDEVRRRSPRGINNLETLEEKQTFRPVAGLPSNPRFQRSMMPQKNIASQPQTVMLMNDVVYDNPEIVESIISRTPGNFKERSLQELSPLTPYTSGFKPRESVIDRARPIPRYKSIGMFGSEPLPGHRRTKSSSSILNGKPFFTISEFLFPAPPGISLVNNRRSSVPHLPSMARKLPSSIETDGQNTPISKRTTTIALLTPHEYPTKQTSTEADGSNRETYRSNAIESVSETLVPSHNSTATNMLKVGSERLSSISRNANVQTSTPLQENYMSQISPSDASDTYINSSYSTFSPQRSQRFTSDLARLERMSEVLVEDDDDDDDDEGEGGEVMVVMMDADEVRRSRAESVADDGESFIFDRNGLPIEAKHSLPSWHRRIGDELPAFSDRRSKLGSRKITPPTALSLGLPRARVSPVLVRNDETTPPLDSPAKALQEIEDQLNRIEKQRRPSLGSILRRMPDTAEVGGFSDDDAMERLRLLENLEREMGEQENDWQQMNQNFSRDSMSTIGIRTPQFQASPELTRSIMEKSPSHRLSLGLRRSSSRLVRQRMRDSQAEISAEDVLPQIQESSSLGAWQQRLANAQLSYMENAPTASHSRNSSINFLSVPKASHEPIESPTPTESEPEIEPDSEYESEEEEVMEREQLNYSPYSPELLWQPSVQSPNAAVSLLWSSANGKGSLESSSSPEPPAKNLRPVQRRSEIEMSISSRDLWSKSSSNFQASNVLAQELWRSTSVRAPAVKARPVTQRPPRRSKRITVLADIVENPEPLPNKRDTLGIFQFPWGERSDTAVPQSTYNPMFQAGPALNATLNSRSRQLELAQSEYSSSSFFDDYDEEDEEDEEGELEYEMDTESDDEFDETTLWEIATLLKTTGLPSKNSLLPPMRSSQEIIDDYDHYQTSSETDFTSENEDYEEFNNQNYQEYNNESRSSILMFSQEDDMNADDEVGSDTTESLGTFEEEYEEEIEEEYGEESDEEILLGSFKSSDDSTRDLATYSLLWTRNTSTVERPEYGLPQPSSGIWQSYIPTSQGTIRMKPRTSLLMPKITSCSLWGEKESEIAEQFERVADVYVEPELLPITARAMTWTPTAVFVEVPTSGLFSVEARRQDFRSTTEMPAAIDLKKVQRVISPELPVLSSKKLWSLEESTPSICQNWMYITTIKPIPSSGDTSHSLMWTPSSVNTETAVNGLFQPSLSRVNYRTTELEPAALILTSKVRNMTGRLSNLVSNKLWRRPGLLNLERDHDWISESSIRPSSPSIASEISSGRSSPDISDASSIASTSTKASSLFSLGPISIRETLSAKKKGSIFHQLLLLLTQVSISQTFLQSNVLSSRDLFEARTPPNADKSHVPRFRRSVVPMKLVKPAHRALRHQYLPSVAFRANWEDALNEAIMAGLQDSQELTDGSEPDSVKAVLLETVRAEDSQTVNEFLEQSTVDATENEDHSGGPTYSAVYNPALLHPVFFTDNLVSDVDNIHPAAMGHTKLLRLTASVKDWDQALGKFICKSTPRMQRPMAFSFMWKDALNEAIAAGTPKEEVETSIITIAERDATTNIAFKPRCCISSFLLRVTSERSSGMWSFSSTSTRTSGIHVQVEELAPKSSRRVIIQKNMELPSLESFELWQPSPVSPVPRNWLETSSRPITSRNLLFQKPVATVTSQSDALMWKAKGSSTPDLFSNIMYEPIKRVTGTLSSTLQVLESSELFTCQHESKLEIDWLRLSVTPITSIPREPMMWAASVSTKSLPDLFAGFKADRVKRAPDVRSYNLPGLISTELFKLNTDKKVDINWLRVSAAKPANQDIMTQDLTETPIKEPIAKEVVIEAPAVREPTFEELMADIETLTEEQIAELLNDDQFSGETDALTESITVEPLVNDHSPVERLWIASPNAAMEDVTGTWKLYQSATIARPDIFAKSIAPYSQKLSDYSRRDLPRLESSELYMPSFTSNDEINWL</sequence>
<gene>
    <name evidence="4" type="ORF">EYC84_006860</name>
</gene>
<protein>
    <submittedName>
        <fullName evidence="4">Uncharacterized protein</fullName>
    </submittedName>
</protein>
<feature type="compositionally biased region" description="Low complexity" evidence="2">
    <location>
        <begin position="981"/>
        <end position="994"/>
    </location>
</feature>
<feature type="compositionally biased region" description="Low complexity" evidence="2">
    <location>
        <begin position="1124"/>
        <end position="1134"/>
    </location>
</feature>
<name>A0A5M9K7G0_MONFR</name>
<feature type="region of interest" description="Disordered" evidence="2">
    <location>
        <begin position="1270"/>
        <end position="1294"/>
    </location>
</feature>
<feature type="coiled-coil region" evidence="1">
    <location>
        <begin position="921"/>
        <end position="948"/>
    </location>
</feature>
<evidence type="ECO:0000313" key="4">
    <source>
        <dbReference type="EMBL" id="KAA8576807.1"/>
    </source>
</evidence>
<feature type="transmembrane region" description="Helical" evidence="3">
    <location>
        <begin position="12"/>
        <end position="31"/>
    </location>
</feature>
<comment type="caution">
    <text evidence="4">The sequence shown here is derived from an EMBL/GenBank/DDBJ whole genome shotgun (WGS) entry which is preliminary data.</text>
</comment>
<dbReference type="VEuPathDB" id="FungiDB:MFRU_014g00950"/>
<feature type="compositionally biased region" description="Polar residues" evidence="2">
    <location>
        <begin position="255"/>
        <end position="276"/>
    </location>
</feature>
<keyword evidence="5" id="KW-1185">Reference proteome</keyword>
<feature type="transmembrane region" description="Helical" evidence="3">
    <location>
        <begin position="146"/>
        <end position="166"/>
    </location>
</feature>
<feature type="region of interest" description="Disordered" evidence="2">
    <location>
        <begin position="976"/>
        <end position="1005"/>
    </location>
</feature>
<feature type="transmembrane region" description="Helical" evidence="3">
    <location>
        <begin position="43"/>
        <end position="60"/>
    </location>
</feature>
<keyword evidence="1" id="KW-0175">Coiled coil</keyword>
<feature type="compositionally biased region" description="Acidic residues" evidence="2">
    <location>
        <begin position="1280"/>
        <end position="1294"/>
    </location>
</feature>
<evidence type="ECO:0000313" key="5">
    <source>
        <dbReference type="Proteomes" id="UP000322873"/>
    </source>
</evidence>
<dbReference type="Proteomes" id="UP000322873">
    <property type="component" value="Unassembled WGS sequence"/>
</dbReference>
<feature type="region of interest" description="Disordered" evidence="2">
    <location>
        <begin position="1057"/>
        <end position="1093"/>
    </location>
</feature>
<proteinExistence type="predicted"/>
<feature type="transmembrane region" description="Helical" evidence="3">
    <location>
        <begin position="66"/>
        <end position="88"/>
    </location>
</feature>
<reference evidence="4 5" key="1">
    <citation type="submission" date="2019-06" db="EMBL/GenBank/DDBJ databases">
        <title>Genome Sequence of the Brown Rot Fungal Pathogen Monilinia fructicola.</title>
        <authorList>
            <person name="De Miccolis Angelini R.M."/>
            <person name="Landi L."/>
            <person name="Abate D."/>
            <person name="Pollastro S."/>
            <person name="Romanazzi G."/>
            <person name="Faretra F."/>
        </authorList>
    </citation>
    <scope>NUCLEOTIDE SEQUENCE [LARGE SCALE GENOMIC DNA]</scope>
    <source>
        <strain evidence="4 5">Mfrc123</strain>
    </source>
</reference>
<feature type="transmembrane region" description="Helical" evidence="3">
    <location>
        <begin position="187"/>
        <end position="207"/>
    </location>
</feature>
<dbReference type="EMBL" id="VICG01000001">
    <property type="protein sequence ID" value="KAA8576807.1"/>
    <property type="molecule type" value="Genomic_DNA"/>
</dbReference>
<feature type="region of interest" description="Disordered" evidence="2">
    <location>
        <begin position="1124"/>
        <end position="1147"/>
    </location>
</feature>
<feature type="transmembrane region" description="Helical" evidence="3">
    <location>
        <begin position="109"/>
        <end position="131"/>
    </location>
</feature>
<feature type="region of interest" description="Disordered" evidence="2">
    <location>
        <begin position="1697"/>
        <end position="1723"/>
    </location>
</feature>
<organism evidence="4 5">
    <name type="scientific">Monilinia fructicola</name>
    <name type="common">Brown rot fungus</name>
    <name type="synonym">Ciboria fructicola</name>
    <dbReference type="NCBI Taxonomy" id="38448"/>
    <lineage>
        <taxon>Eukaryota</taxon>
        <taxon>Fungi</taxon>
        <taxon>Dikarya</taxon>
        <taxon>Ascomycota</taxon>
        <taxon>Pezizomycotina</taxon>
        <taxon>Leotiomycetes</taxon>
        <taxon>Helotiales</taxon>
        <taxon>Sclerotiniaceae</taxon>
        <taxon>Monilinia</taxon>
    </lineage>
</organism>
<keyword evidence="3" id="KW-0812">Transmembrane</keyword>
<evidence type="ECO:0000256" key="3">
    <source>
        <dbReference type="SAM" id="Phobius"/>
    </source>
</evidence>
<keyword evidence="3" id="KW-1133">Transmembrane helix</keyword>